<dbReference type="InterPro" id="IPR005467">
    <property type="entry name" value="His_kinase_dom"/>
</dbReference>
<reference evidence="6 7" key="1">
    <citation type="submission" date="2020-08" db="EMBL/GenBank/DDBJ databases">
        <title>Genomic Encyclopedia of Type Strains, Phase IV (KMG-IV): sequencing the most valuable type-strain genomes for metagenomic binning, comparative biology and taxonomic classification.</title>
        <authorList>
            <person name="Goeker M."/>
        </authorList>
    </citation>
    <scope>NUCLEOTIDE SEQUENCE [LARGE SCALE GENOMIC DNA]</scope>
    <source>
        <strain evidence="6 7">DSM 27165</strain>
    </source>
</reference>
<dbReference type="InterPro" id="IPR036097">
    <property type="entry name" value="HisK_dim/P_sf"/>
</dbReference>
<sequence>MDEFDPRFTIIIADDNPSNRLTLKALLSRLPGCDIIEAASGEATLMATMEHECNLILLDIHMPGMNGFETADHLQMTARTRNIPIIFITAVYRADEFISRGYAVGAIDYLVKPIDDNLLLNRVRQYQHLHSRELALEWRTQDLQQTNQRLQKALDHLQHTQDKLVQSEKLAALGSIVAAVAHELNTPIGNCLTVASTLEHKLHEFESALTNQQGIKRSQLEDYLTTSRMATQLMLHGLERTADLVSNFKQVAIDQTNTQRRHFDLKETIVGVVSLMSVSLRKTAYQIRTDLTEGIQMDSYPGPIDQILSNLINNSVIHGFHGRPSGDISIRTIPEGDSVTLLYSDNGCGMSKEVREHVFDPFFTTRLGEGGSGLGMNICYNLITGLLGGSIEILPLEPERGSTFVVNLPLVAPTTLQHG</sequence>
<protein>
    <recommendedName>
        <fullName evidence="2">histidine kinase</fullName>
        <ecNumber evidence="2">2.7.13.3</ecNumber>
    </recommendedName>
</protein>
<name>A0A840MNY6_9PROT</name>
<dbReference type="SUPFAM" id="SSF47384">
    <property type="entry name" value="Homodimeric domain of signal transducing histidine kinase"/>
    <property type="match status" value="1"/>
</dbReference>
<dbReference type="InterPro" id="IPR003594">
    <property type="entry name" value="HATPase_dom"/>
</dbReference>
<dbReference type="SMART" id="SM00448">
    <property type="entry name" value="REC"/>
    <property type="match status" value="1"/>
</dbReference>
<dbReference type="SMART" id="SM00387">
    <property type="entry name" value="HATPase_c"/>
    <property type="match status" value="1"/>
</dbReference>
<evidence type="ECO:0000313" key="6">
    <source>
        <dbReference type="EMBL" id="MBB5018216.1"/>
    </source>
</evidence>
<dbReference type="InterPro" id="IPR036890">
    <property type="entry name" value="HATPase_C_sf"/>
</dbReference>
<evidence type="ECO:0000259" key="4">
    <source>
        <dbReference type="PROSITE" id="PS50109"/>
    </source>
</evidence>
<dbReference type="GO" id="GO:0000155">
    <property type="term" value="F:phosphorelay sensor kinase activity"/>
    <property type="evidence" value="ECO:0007669"/>
    <property type="project" value="InterPro"/>
</dbReference>
<keyword evidence="7" id="KW-1185">Reference proteome</keyword>
<feature type="domain" description="Histidine kinase" evidence="4">
    <location>
        <begin position="179"/>
        <end position="412"/>
    </location>
</feature>
<dbReference type="Pfam" id="PF00072">
    <property type="entry name" value="Response_reg"/>
    <property type="match status" value="1"/>
</dbReference>
<dbReference type="Proteomes" id="UP000575898">
    <property type="component" value="Unassembled WGS sequence"/>
</dbReference>
<evidence type="ECO:0000256" key="2">
    <source>
        <dbReference type="ARBA" id="ARBA00012438"/>
    </source>
</evidence>
<dbReference type="InterPro" id="IPR001789">
    <property type="entry name" value="Sig_transdc_resp-reg_receiver"/>
</dbReference>
<keyword evidence="6" id="KW-0418">Kinase</keyword>
<dbReference type="InterPro" id="IPR004358">
    <property type="entry name" value="Sig_transdc_His_kin-like_C"/>
</dbReference>
<gene>
    <name evidence="6" type="ORF">HNQ59_001501</name>
</gene>
<keyword evidence="6" id="KW-0808">Transferase</keyword>
<dbReference type="SUPFAM" id="SSF52172">
    <property type="entry name" value="CheY-like"/>
    <property type="match status" value="1"/>
</dbReference>
<comment type="catalytic activity">
    <reaction evidence="1">
        <text>ATP + protein L-histidine = ADP + protein N-phospho-L-histidine.</text>
        <dbReference type="EC" id="2.7.13.3"/>
    </reaction>
</comment>
<evidence type="ECO:0000313" key="7">
    <source>
        <dbReference type="Proteomes" id="UP000575898"/>
    </source>
</evidence>
<evidence type="ECO:0000259" key="5">
    <source>
        <dbReference type="PROSITE" id="PS50110"/>
    </source>
</evidence>
<accession>A0A840MNY6</accession>
<dbReference type="PANTHER" id="PTHR43065:SF42">
    <property type="entry name" value="TWO-COMPONENT SENSOR PPRA"/>
    <property type="match status" value="1"/>
</dbReference>
<dbReference type="PANTHER" id="PTHR43065">
    <property type="entry name" value="SENSOR HISTIDINE KINASE"/>
    <property type="match status" value="1"/>
</dbReference>
<dbReference type="EMBL" id="JACHHY010000007">
    <property type="protein sequence ID" value="MBB5018216.1"/>
    <property type="molecule type" value="Genomic_DNA"/>
</dbReference>
<dbReference type="Gene3D" id="1.10.287.130">
    <property type="match status" value="1"/>
</dbReference>
<dbReference type="Gene3D" id="3.40.50.2300">
    <property type="match status" value="1"/>
</dbReference>
<organism evidence="6 7">
    <name type="scientific">Chitinivorax tropicus</name>
    <dbReference type="NCBI Taxonomy" id="714531"/>
    <lineage>
        <taxon>Bacteria</taxon>
        <taxon>Pseudomonadati</taxon>
        <taxon>Pseudomonadota</taxon>
        <taxon>Betaproteobacteria</taxon>
        <taxon>Chitinivorax</taxon>
    </lineage>
</organism>
<dbReference type="RefSeq" id="WP_184037123.1">
    <property type="nucleotide sequence ID" value="NZ_JACHHY010000007.1"/>
</dbReference>
<dbReference type="PROSITE" id="PS50109">
    <property type="entry name" value="HIS_KIN"/>
    <property type="match status" value="1"/>
</dbReference>
<proteinExistence type="predicted"/>
<dbReference type="AlphaFoldDB" id="A0A840MNY6"/>
<dbReference type="PROSITE" id="PS50110">
    <property type="entry name" value="RESPONSE_REGULATORY"/>
    <property type="match status" value="1"/>
</dbReference>
<dbReference type="Pfam" id="PF02518">
    <property type="entry name" value="HATPase_c"/>
    <property type="match status" value="1"/>
</dbReference>
<dbReference type="InterPro" id="IPR011006">
    <property type="entry name" value="CheY-like_superfamily"/>
</dbReference>
<dbReference type="PRINTS" id="PR00344">
    <property type="entry name" value="BCTRLSENSOR"/>
</dbReference>
<comment type="caution">
    <text evidence="6">The sequence shown here is derived from an EMBL/GenBank/DDBJ whole genome shotgun (WGS) entry which is preliminary data.</text>
</comment>
<feature type="modified residue" description="4-aspartylphosphate" evidence="3">
    <location>
        <position position="59"/>
    </location>
</feature>
<dbReference type="Gene3D" id="3.30.565.10">
    <property type="entry name" value="Histidine kinase-like ATPase, C-terminal domain"/>
    <property type="match status" value="1"/>
</dbReference>
<evidence type="ECO:0000256" key="1">
    <source>
        <dbReference type="ARBA" id="ARBA00000085"/>
    </source>
</evidence>
<dbReference type="EC" id="2.7.13.3" evidence="2"/>
<evidence type="ECO:0000256" key="3">
    <source>
        <dbReference type="PROSITE-ProRule" id="PRU00169"/>
    </source>
</evidence>
<keyword evidence="3" id="KW-0597">Phosphoprotein</keyword>
<feature type="domain" description="Response regulatory" evidence="5">
    <location>
        <begin position="9"/>
        <end position="127"/>
    </location>
</feature>
<dbReference type="SUPFAM" id="SSF55874">
    <property type="entry name" value="ATPase domain of HSP90 chaperone/DNA topoisomerase II/histidine kinase"/>
    <property type="match status" value="1"/>
</dbReference>